<gene>
    <name evidence="3" type="ORF">KZZ10_13970</name>
</gene>
<comment type="caution">
    <text evidence="3">The sequence shown here is derived from an EMBL/GenBank/DDBJ whole genome shotgun (WGS) entry which is preliminary data.</text>
</comment>
<dbReference type="InterPro" id="IPR052350">
    <property type="entry name" value="Metallo-dep_Lactonases"/>
</dbReference>
<dbReference type="Pfam" id="PF04909">
    <property type="entry name" value="Amidohydro_2"/>
    <property type="match status" value="1"/>
</dbReference>
<dbReference type="PANTHER" id="PTHR43569:SF1">
    <property type="entry name" value="BLL3371 PROTEIN"/>
    <property type="match status" value="1"/>
</dbReference>
<accession>A0A953T2Q9</accession>
<feature type="domain" description="Amidohydrolase-related" evidence="2">
    <location>
        <begin position="45"/>
        <end position="356"/>
    </location>
</feature>
<protein>
    <submittedName>
        <fullName evidence="3">Amidohydrolase family protein</fullName>
    </submittedName>
</protein>
<dbReference type="InterPro" id="IPR006680">
    <property type="entry name" value="Amidohydro-rel"/>
</dbReference>
<dbReference type="PANTHER" id="PTHR43569">
    <property type="entry name" value="AMIDOHYDROLASE"/>
    <property type="match status" value="1"/>
</dbReference>
<comment type="similarity">
    <text evidence="1">Belongs to the metallo-dependent hydrolases superfamily.</text>
</comment>
<evidence type="ECO:0000313" key="3">
    <source>
        <dbReference type="EMBL" id="MBZ1351753.1"/>
    </source>
</evidence>
<name>A0A953T2Q9_9BURK</name>
<reference evidence="3" key="1">
    <citation type="submission" date="2021-07" db="EMBL/GenBank/DDBJ databases">
        <title>New genus and species of the family Alcaligenaceae.</title>
        <authorList>
            <person name="Hahn M.W."/>
        </authorList>
    </citation>
    <scope>NUCLEOTIDE SEQUENCE</scope>
    <source>
        <strain evidence="3">LF4-65</strain>
    </source>
</reference>
<evidence type="ECO:0000259" key="2">
    <source>
        <dbReference type="Pfam" id="PF04909"/>
    </source>
</evidence>
<evidence type="ECO:0000313" key="4">
    <source>
        <dbReference type="Proteomes" id="UP000739565"/>
    </source>
</evidence>
<dbReference type="GO" id="GO:0016787">
    <property type="term" value="F:hydrolase activity"/>
    <property type="evidence" value="ECO:0007669"/>
    <property type="project" value="InterPro"/>
</dbReference>
<dbReference type="EMBL" id="JAHXRI010000010">
    <property type="protein sequence ID" value="MBZ1351753.1"/>
    <property type="molecule type" value="Genomic_DNA"/>
</dbReference>
<dbReference type="InterPro" id="IPR032466">
    <property type="entry name" value="Metal_Hydrolase"/>
</dbReference>
<dbReference type="AlphaFoldDB" id="A0A953T2Q9"/>
<proteinExistence type="inferred from homology"/>
<evidence type="ECO:0000256" key="1">
    <source>
        <dbReference type="ARBA" id="ARBA00038310"/>
    </source>
</evidence>
<keyword evidence="4" id="KW-1185">Reference proteome</keyword>
<dbReference type="RefSeq" id="WP_259662136.1">
    <property type="nucleotide sequence ID" value="NZ_JAHXRI010000010.1"/>
</dbReference>
<dbReference type="SUPFAM" id="SSF51556">
    <property type="entry name" value="Metallo-dependent hydrolases"/>
    <property type="match status" value="1"/>
</dbReference>
<dbReference type="Proteomes" id="UP000739565">
    <property type="component" value="Unassembled WGS sequence"/>
</dbReference>
<dbReference type="Gene3D" id="3.20.20.140">
    <property type="entry name" value="Metal-dependent hydrolases"/>
    <property type="match status" value="1"/>
</dbReference>
<organism evidence="3 4">
    <name type="scientific">Zwartia hollandica</name>
    <dbReference type="NCBI Taxonomy" id="324606"/>
    <lineage>
        <taxon>Bacteria</taxon>
        <taxon>Pseudomonadati</taxon>
        <taxon>Pseudomonadota</taxon>
        <taxon>Betaproteobacteria</taxon>
        <taxon>Burkholderiales</taxon>
        <taxon>Alcaligenaceae</taxon>
        <taxon>Zwartia</taxon>
    </lineage>
</organism>
<sequence length="358" mass="39586">MPSKLPLRVSLNPDGTPAAPHVLKDNSAWRALLREDIIDPQRPIIDAHHHLWERPGQTYLFPEFIADTKAGHNILASVFVECGAYYRKNGPEMMSRLGEVEFANGMAAIGASQAYGVAQVAAGIVGTADLTYGSAIAELLDAQIATASERFRGVRLITKWDADPPLNNGRYAIPPGLLADVDFRAGFAELASRGLSFDAMIYHHQIPELSNLARAFPNTPIILNHIGGLLSKTRTYLADEAQTNEQWRSALRDLAQCPNVFVKLGGLGMGYLGFGFNKLERPAGSEVLAQAWGPFFEYCIEQFGPERCMFESNFPPDRESVDYHVVWNAFKRIAASYTEAQKHQLFFATAAKVYRLDV</sequence>